<keyword evidence="5" id="KW-1185">Reference proteome</keyword>
<dbReference type="eggNOG" id="COG1309">
    <property type="taxonomic scope" value="Bacteria"/>
</dbReference>
<evidence type="ECO:0000313" key="5">
    <source>
        <dbReference type="Proteomes" id="UP000053405"/>
    </source>
</evidence>
<accession>L7L871</accession>
<dbReference type="EMBL" id="BANT01000014">
    <property type="protein sequence ID" value="GAC56941.1"/>
    <property type="molecule type" value="Genomic_DNA"/>
</dbReference>
<dbReference type="PANTHER" id="PTHR30055">
    <property type="entry name" value="HTH-TYPE TRANSCRIPTIONAL REGULATOR RUTR"/>
    <property type="match status" value="1"/>
</dbReference>
<dbReference type="InterPro" id="IPR036271">
    <property type="entry name" value="Tet_transcr_reg_TetR-rel_C_sf"/>
</dbReference>
<dbReference type="SUPFAM" id="SSF48498">
    <property type="entry name" value="Tetracyclin repressor-like, C-terminal domain"/>
    <property type="match status" value="1"/>
</dbReference>
<feature type="DNA-binding region" description="H-T-H motif" evidence="2">
    <location>
        <begin position="87"/>
        <end position="106"/>
    </location>
</feature>
<dbReference type="GO" id="GO:0003700">
    <property type="term" value="F:DNA-binding transcription factor activity"/>
    <property type="evidence" value="ECO:0007669"/>
    <property type="project" value="TreeGrafter"/>
</dbReference>
<proteinExistence type="predicted"/>
<gene>
    <name evidence="4" type="ORF">GOHSU_14_01080</name>
</gene>
<sequence length="279" mass="30343">MQTSVTHELLLLPLMATAQGPAGAARAAVNAAAILTRELEQRLLAPAVEAVASDGRKQRWARHKEERRAELIVGTIDAVRELGPDCGMDEIARSLGVSKTVLYRYFADKNDLAAAVTESFIQVTLLPRLTETLTEELDDYELVRAVISVYVHTVDAEPNVYRYCLHSENGRHSVAAAAAAHRIFTESIESTLRSRLAARDAETAGSRTWALAIVGSVEQSVDRWLTEQWVTADRLIDELAMLVWGGVVAVVNARGSTDVFTAAPPTIPPIPPDRAVANP</sequence>
<dbReference type="Proteomes" id="UP000053405">
    <property type="component" value="Unassembled WGS sequence"/>
</dbReference>
<reference evidence="4 5" key="1">
    <citation type="submission" date="2012-12" db="EMBL/GenBank/DDBJ databases">
        <title>Whole genome shotgun sequence of Gordonia hirsuta NBRC 16056.</title>
        <authorList>
            <person name="Isaki-Nakamura S."/>
            <person name="Hosoyama A."/>
            <person name="Tsuchikane K."/>
            <person name="Katsumata H."/>
            <person name="Baba S."/>
            <person name="Yamazaki S."/>
            <person name="Fujita N."/>
        </authorList>
    </citation>
    <scope>NUCLEOTIDE SEQUENCE [LARGE SCALE GENOMIC DNA]</scope>
    <source>
        <strain evidence="4 5">NBRC 16056</strain>
    </source>
</reference>
<keyword evidence="1 2" id="KW-0238">DNA-binding</keyword>
<dbReference type="Pfam" id="PF00440">
    <property type="entry name" value="TetR_N"/>
    <property type="match status" value="1"/>
</dbReference>
<dbReference type="PROSITE" id="PS50977">
    <property type="entry name" value="HTH_TETR_2"/>
    <property type="match status" value="1"/>
</dbReference>
<dbReference type="STRING" id="1121927.GOHSU_14_01080"/>
<evidence type="ECO:0000256" key="1">
    <source>
        <dbReference type="ARBA" id="ARBA00023125"/>
    </source>
</evidence>
<dbReference type="PANTHER" id="PTHR30055:SF160">
    <property type="entry name" value="TRANSCRIPTIONAL REGULATORY PROTEIN (PROBABLY ASNC-FAMILY)-RELATED"/>
    <property type="match status" value="1"/>
</dbReference>
<evidence type="ECO:0000259" key="3">
    <source>
        <dbReference type="PROSITE" id="PS50977"/>
    </source>
</evidence>
<protein>
    <submittedName>
        <fullName evidence="4">Putative TetR family transcriptional regulator</fullName>
    </submittedName>
</protein>
<dbReference type="SUPFAM" id="SSF46689">
    <property type="entry name" value="Homeodomain-like"/>
    <property type="match status" value="1"/>
</dbReference>
<dbReference type="InterPro" id="IPR045823">
    <property type="entry name" value="TetR_C_32"/>
</dbReference>
<feature type="domain" description="HTH tetR-type" evidence="3">
    <location>
        <begin position="65"/>
        <end position="124"/>
    </location>
</feature>
<evidence type="ECO:0000256" key="2">
    <source>
        <dbReference type="PROSITE-ProRule" id="PRU00335"/>
    </source>
</evidence>
<dbReference type="InterPro" id="IPR009057">
    <property type="entry name" value="Homeodomain-like_sf"/>
</dbReference>
<dbReference type="Pfam" id="PF19344">
    <property type="entry name" value="TetR_C_32"/>
    <property type="match status" value="1"/>
</dbReference>
<comment type="caution">
    <text evidence="4">The sequence shown here is derived from an EMBL/GenBank/DDBJ whole genome shotgun (WGS) entry which is preliminary data.</text>
</comment>
<dbReference type="InterPro" id="IPR001647">
    <property type="entry name" value="HTH_TetR"/>
</dbReference>
<dbReference type="InterPro" id="IPR050109">
    <property type="entry name" value="HTH-type_TetR-like_transc_reg"/>
</dbReference>
<dbReference type="GO" id="GO:0000976">
    <property type="term" value="F:transcription cis-regulatory region binding"/>
    <property type="evidence" value="ECO:0007669"/>
    <property type="project" value="TreeGrafter"/>
</dbReference>
<dbReference type="Gene3D" id="1.10.357.10">
    <property type="entry name" value="Tetracycline Repressor, domain 2"/>
    <property type="match status" value="1"/>
</dbReference>
<dbReference type="AlphaFoldDB" id="L7L871"/>
<name>L7L871_9ACTN</name>
<organism evidence="4 5">
    <name type="scientific">Gordonia hirsuta DSM 44140 = NBRC 16056</name>
    <dbReference type="NCBI Taxonomy" id="1121927"/>
    <lineage>
        <taxon>Bacteria</taxon>
        <taxon>Bacillati</taxon>
        <taxon>Actinomycetota</taxon>
        <taxon>Actinomycetes</taxon>
        <taxon>Mycobacteriales</taxon>
        <taxon>Gordoniaceae</taxon>
        <taxon>Gordonia</taxon>
    </lineage>
</organism>
<evidence type="ECO:0000313" key="4">
    <source>
        <dbReference type="EMBL" id="GAC56941.1"/>
    </source>
</evidence>